<dbReference type="Proteomes" id="UP000218231">
    <property type="component" value="Unassembled WGS sequence"/>
</dbReference>
<feature type="signal peptide" evidence="2">
    <location>
        <begin position="1"/>
        <end position="17"/>
    </location>
</feature>
<dbReference type="EMBL" id="LIAE01010329">
    <property type="protein sequence ID" value="PAV63169.1"/>
    <property type="molecule type" value="Genomic_DNA"/>
</dbReference>
<sequence>MIDVLIIVLRFIGPILSCHSFTPQYSVPSYSNPNAAPARFRAQGAQTQEMSPVDLRNAENTGELRESRYPSNCASYSPYTAHEGWFLMAGQSPVLVPQTVAIQTTIPCQYGDALLKFDAWASSNRPVIRKCIIQEKFGMNCQEVQTGPNPLNFTIPHSEVPITVRIEITNISSEDLVVIDNLYYEGQICELISEGEISTRETIDQPTSEMNSLGLQKINDNEIVSSPRPLFSMKIHKSGEDDMVVSASTSNSVTSIVDYDSEKDLSTVYPENHNLIPTSQPEDITKPDENTEEPTSFPIVHSEETPSEHFNTRQAPTFPTLTSNGNEITDPSVMEITPCDALTCNFNEEHPCFYGLSGIGSTSPWIHANKLIGNRHTGIQRINIGDLDRVGFVFVGKNHIDQSLDMFVMESPKFTLQSNLFLVFDVYIRSVGPKLKVILIYLHFNITLACIPHPVSAQI</sequence>
<keyword evidence="2" id="KW-0732">Signal</keyword>
<feature type="compositionally biased region" description="Basic and acidic residues" evidence="1">
    <location>
        <begin position="301"/>
        <end position="311"/>
    </location>
</feature>
<organism evidence="3 4">
    <name type="scientific">Diploscapter pachys</name>
    <dbReference type="NCBI Taxonomy" id="2018661"/>
    <lineage>
        <taxon>Eukaryota</taxon>
        <taxon>Metazoa</taxon>
        <taxon>Ecdysozoa</taxon>
        <taxon>Nematoda</taxon>
        <taxon>Chromadorea</taxon>
        <taxon>Rhabditida</taxon>
        <taxon>Rhabditina</taxon>
        <taxon>Rhabditomorpha</taxon>
        <taxon>Rhabditoidea</taxon>
        <taxon>Rhabditidae</taxon>
        <taxon>Diploscapter</taxon>
    </lineage>
</organism>
<evidence type="ECO:0000313" key="4">
    <source>
        <dbReference type="Proteomes" id="UP000218231"/>
    </source>
</evidence>
<proteinExistence type="predicted"/>
<evidence type="ECO:0000256" key="2">
    <source>
        <dbReference type="SAM" id="SignalP"/>
    </source>
</evidence>
<feature type="compositionally biased region" description="Polar residues" evidence="1">
    <location>
        <begin position="312"/>
        <end position="327"/>
    </location>
</feature>
<dbReference type="AlphaFoldDB" id="A0A2A2JNT6"/>
<dbReference type="OrthoDB" id="5868689at2759"/>
<name>A0A2A2JNT6_9BILA</name>
<feature type="region of interest" description="Disordered" evidence="1">
    <location>
        <begin position="271"/>
        <end position="327"/>
    </location>
</feature>
<reference evidence="3 4" key="1">
    <citation type="journal article" date="2017" name="Curr. Biol.">
        <title>Genome architecture and evolution of a unichromosomal asexual nematode.</title>
        <authorList>
            <person name="Fradin H."/>
            <person name="Zegar C."/>
            <person name="Gutwein M."/>
            <person name="Lucas J."/>
            <person name="Kovtun M."/>
            <person name="Corcoran D."/>
            <person name="Baugh L.R."/>
            <person name="Kiontke K."/>
            <person name="Gunsalus K."/>
            <person name="Fitch D.H."/>
            <person name="Piano F."/>
        </authorList>
    </citation>
    <scope>NUCLEOTIDE SEQUENCE [LARGE SCALE GENOMIC DNA]</scope>
    <source>
        <strain evidence="3">PF1309</strain>
    </source>
</reference>
<comment type="caution">
    <text evidence="3">The sequence shown here is derived from an EMBL/GenBank/DDBJ whole genome shotgun (WGS) entry which is preliminary data.</text>
</comment>
<evidence type="ECO:0000313" key="3">
    <source>
        <dbReference type="EMBL" id="PAV63169.1"/>
    </source>
</evidence>
<feature type="chain" id="PRO_5012494328" description="MAM domain-containing protein" evidence="2">
    <location>
        <begin position="18"/>
        <end position="459"/>
    </location>
</feature>
<dbReference type="STRING" id="2018661.A0A2A2JNT6"/>
<accession>A0A2A2JNT6</accession>
<evidence type="ECO:0008006" key="5">
    <source>
        <dbReference type="Google" id="ProtNLM"/>
    </source>
</evidence>
<gene>
    <name evidence="3" type="ORF">WR25_12412</name>
</gene>
<protein>
    <recommendedName>
        <fullName evidence="5">MAM domain-containing protein</fullName>
    </recommendedName>
</protein>
<keyword evidence="4" id="KW-1185">Reference proteome</keyword>
<evidence type="ECO:0000256" key="1">
    <source>
        <dbReference type="SAM" id="MobiDB-lite"/>
    </source>
</evidence>